<evidence type="ECO:0000259" key="13">
    <source>
        <dbReference type="PROSITE" id="PS50835"/>
    </source>
</evidence>
<dbReference type="GO" id="GO:0006955">
    <property type="term" value="P:immune response"/>
    <property type="evidence" value="ECO:0007669"/>
    <property type="project" value="TreeGrafter"/>
</dbReference>
<dbReference type="PANTHER" id="PTHR25466">
    <property type="entry name" value="T-LYMPHOCYTE ACTIVATION ANTIGEN"/>
    <property type="match status" value="1"/>
</dbReference>
<organism evidence="14 15">
    <name type="scientific">Channa striata</name>
    <name type="common">Snakehead murrel</name>
    <name type="synonym">Ophicephalus striatus</name>
    <dbReference type="NCBI Taxonomy" id="64152"/>
    <lineage>
        <taxon>Eukaryota</taxon>
        <taxon>Metazoa</taxon>
        <taxon>Chordata</taxon>
        <taxon>Craniata</taxon>
        <taxon>Vertebrata</taxon>
        <taxon>Euteleostomi</taxon>
        <taxon>Actinopterygii</taxon>
        <taxon>Neopterygii</taxon>
        <taxon>Teleostei</taxon>
        <taxon>Neoteleostei</taxon>
        <taxon>Acanthomorphata</taxon>
        <taxon>Anabantaria</taxon>
        <taxon>Anabantiformes</taxon>
        <taxon>Channoidei</taxon>
        <taxon>Channidae</taxon>
        <taxon>Channa</taxon>
    </lineage>
</organism>
<feature type="region of interest" description="Disordered" evidence="11">
    <location>
        <begin position="254"/>
        <end position="282"/>
    </location>
</feature>
<keyword evidence="4" id="KW-0732">Signal</keyword>
<evidence type="ECO:0000256" key="7">
    <source>
        <dbReference type="ARBA" id="ARBA00023157"/>
    </source>
</evidence>
<evidence type="ECO:0000313" key="14">
    <source>
        <dbReference type="EMBL" id="KAK2859850.1"/>
    </source>
</evidence>
<evidence type="ECO:0000256" key="3">
    <source>
        <dbReference type="ARBA" id="ARBA00022692"/>
    </source>
</evidence>
<dbReference type="Gene3D" id="2.60.40.10">
    <property type="entry name" value="Immunoglobulins"/>
    <property type="match status" value="2"/>
</dbReference>
<keyword evidence="3 12" id="KW-0812">Transmembrane</keyword>
<keyword evidence="10" id="KW-0393">Immunoglobulin domain</keyword>
<evidence type="ECO:0000313" key="15">
    <source>
        <dbReference type="Proteomes" id="UP001187415"/>
    </source>
</evidence>
<evidence type="ECO:0000256" key="8">
    <source>
        <dbReference type="ARBA" id="ARBA00023170"/>
    </source>
</evidence>
<comment type="caution">
    <text evidence="14">The sequence shown here is derived from an EMBL/GenBank/DDBJ whole genome shotgun (WGS) entry which is preliminary data.</text>
</comment>
<evidence type="ECO:0000256" key="4">
    <source>
        <dbReference type="ARBA" id="ARBA00022729"/>
    </source>
</evidence>
<feature type="compositionally biased region" description="Polar residues" evidence="11">
    <location>
        <begin position="261"/>
        <end position="270"/>
    </location>
</feature>
<dbReference type="SUPFAM" id="SSF48726">
    <property type="entry name" value="Immunoglobulin"/>
    <property type="match status" value="2"/>
</dbReference>
<accession>A0AA88NUU0</accession>
<keyword evidence="5 12" id="KW-1133">Transmembrane helix</keyword>
<dbReference type="AlphaFoldDB" id="A0AA88NUU0"/>
<evidence type="ECO:0000256" key="2">
    <source>
        <dbReference type="ARBA" id="ARBA00022475"/>
    </source>
</evidence>
<dbReference type="GO" id="GO:0071222">
    <property type="term" value="P:cellular response to lipopolysaccharide"/>
    <property type="evidence" value="ECO:0007669"/>
    <property type="project" value="TreeGrafter"/>
</dbReference>
<evidence type="ECO:0000256" key="6">
    <source>
        <dbReference type="ARBA" id="ARBA00023136"/>
    </source>
</evidence>
<evidence type="ECO:0000256" key="10">
    <source>
        <dbReference type="ARBA" id="ARBA00023319"/>
    </source>
</evidence>
<dbReference type="GO" id="GO:0031295">
    <property type="term" value="P:T cell costimulation"/>
    <property type="evidence" value="ECO:0007669"/>
    <property type="project" value="TreeGrafter"/>
</dbReference>
<dbReference type="GO" id="GO:0042102">
    <property type="term" value="P:positive regulation of T cell proliferation"/>
    <property type="evidence" value="ECO:0007669"/>
    <property type="project" value="TreeGrafter"/>
</dbReference>
<evidence type="ECO:0000256" key="5">
    <source>
        <dbReference type="ARBA" id="ARBA00022989"/>
    </source>
</evidence>
<feature type="compositionally biased region" description="Pro residues" evidence="11">
    <location>
        <begin position="272"/>
        <end position="282"/>
    </location>
</feature>
<dbReference type="Proteomes" id="UP001187415">
    <property type="component" value="Unassembled WGS sequence"/>
</dbReference>
<dbReference type="InterPro" id="IPR007110">
    <property type="entry name" value="Ig-like_dom"/>
</dbReference>
<sequence length="282" mass="30587">MICTVSNVFPAPRVTWATEPPTFEDLRPVTRMHSNQLGLYTVHSRLKLLNAQPNLIYICRVTSPYGGPAWSTSLRVREIKGSQGKDLTIPCLAPSYLNKPSLEWIFSDGTARSHILTYNSQSGHSSSTAAWEHHAELDGYKVPFGDGSLRLMDPMNSKHSGSYTCKFSVGHNTHSERSDVTINGPVSGLTKEELGQTEQKASDHPSYWWIAGLAIAGLALALVGLLVYLKLKGNAGNKPRNDPRVTELNVVKGGAADTNLDESSPLNVPGSSRPPDPQAGSQ</sequence>
<feature type="domain" description="Ig-like" evidence="13">
    <location>
        <begin position="68"/>
        <end position="181"/>
    </location>
</feature>
<dbReference type="InterPro" id="IPR013106">
    <property type="entry name" value="Ig_V-set"/>
</dbReference>
<protein>
    <recommendedName>
        <fullName evidence="13">Ig-like domain-containing protein</fullName>
    </recommendedName>
</protein>
<reference evidence="14" key="1">
    <citation type="submission" date="2023-07" db="EMBL/GenBank/DDBJ databases">
        <title>Chromosome-level Genome Assembly of Striped Snakehead (Channa striata).</title>
        <authorList>
            <person name="Liu H."/>
        </authorList>
    </citation>
    <scope>NUCLEOTIDE SEQUENCE</scope>
    <source>
        <strain evidence="14">Gz</strain>
        <tissue evidence="14">Muscle</tissue>
    </source>
</reference>
<dbReference type="InterPro" id="IPR036179">
    <property type="entry name" value="Ig-like_dom_sf"/>
</dbReference>
<feature type="transmembrane region" description="Helical" evidence="12">
    <location>
        <begin position="207"/>
        <end position="229"/>
    </location>
</feature>
<dbReference type="Pfam" id="PF07686">
    <property type="entry name" value="V-set"/>
    <property type="match status" value="1"/>
</dbReference>
<keyword evidence="7" id="KW-1015">Disulfide bond</keyword>
<dbReference type="EMBL" id="JAUPFM010000002">
    <property type="protein sequence ID" value="KAK2859850.1"/>
    <property type="molecule type" value="Genomic_DNA"/>
</dbReference>
<comment type="subcellular location">
    <subcellularLocation>
        <location evidence="1">Cell membrane</location>
        <topology evidence="1">Single-pass type I membrane protein</topology>
    </subcellularLocation>
</comment>
<evidence type="ECO:0000256" key="12">
    <source>
        <dbReference type="SAM" id="Phobius"/>
    </source>
</evidence>
<dbReference type="PROSITE" id="PS50835">
    <property type="entry name" value="IG_LIKE"/>
    <property type="match status" value="2"/>
</dbReference>
<dbReference type="PANTHER" id="PTHR25466:SF14">
    <property type="entry name" value="BUTYROPHILIN SUBFAMILY 2 MEMBER A2-LIKE-RELATED"/>
    <property type="match status" value="1"/>
</dbReference>
<proteinExistence type="predicted"/>
<evidence type="ECO:0000256" key="11">
    <source>
        <dbReference type="SAM" id="MobiDB-lite"/>
    </source>
</evidence>
<keyword evidence="15" id="KW-1185">Reference proteome</keyword>
<dbReference type="GO" id="GO:0007166">
    <property type="term" value="P:cell surface receptor signaling pathway"/>
    <property type="evidence" value="ECO:0007669"/>
    <property type="project" value="TreeGrafter"/>
</dbReference>
<feature type="domain" description="Ig-like" evidence="13">
    <location>
        <begin position="1"/>
        <end position="63"/>
    </location>
</feature>
<gene>
    <name evidence="14" type="ORF">Q5P01_004470</name>
</gene>
<keyword evidence="2" id="KW-1003">Cell membrane</keyword>
<name>A0AA88NUU0_CHASR</name>
<dbReference type="GO" id="GO:0042130">
    <property type="term" value="P:negative regulation of T cell proliferation"/>
    <property type="evidence" value="ECO:0007669"/>
    <property type="project" value="TreeGrafter"/>
</dbReference>
<dbReference type="GO" id="GO:0009897">
    <property type="term" value="C:external side of plasma membrane"/>
    <property type="evidence" value="ECO:0007669"/>
    <property type="project" value="TreeGrafter"/>
</dbReference>
<keyword evidence="9" id="KW-0325">Glycoprotein</keyword>
<dbReference type="InterPro" id="IPR013783">
    <property type="entry name" value="Ig-like_fold"/>
</dbReference>
<keyword evidence="6 12" id="KW-0472">Membrane</keyword>
<evidence type="ECO:0000256" key="9">
    <source>
        <dbReference type="ARBA" id="ARBA00023180"/>
    </source>
</evidence>
<evidence type="ECO:0000256" key="1">
    <source>
        <dbReference type="ARBA" id="ARBA00004251"/>
    </source>
</evidence>
<dbReference type="InterPro" id="IPR051713">
    <property type="entry name" value="T-cell_Activation_Regulation"/>
</dbReference>
<keyword evidence="8" id="KW-0675">Receptor</keyword>